<accession>A0ABP5CV46</accession>
<evidence type="ECO:0000313" key="2">
    <source>
        <dbReference type="EMBL" id="GAA1969441.1"/>
    </source>
</evidence>
<reference evidence="3" key="1">
    <citation type="journal article" date="2019" name="Int. J. Syst. Evol. Microbiol.">
        <title>The Global Catalogue of Microorganisms (GCM) 10K type strain sequencing project: providing services to taxonomists for standard genome sequencing and annotation.</title>
        <authorList>
            <consortium name="The Broad Institute Genomics Platform"/>
            <consortium name="The Broad Institute Genome Sequencing Center for Infectious Disease"/>
            <person name="Wu L."/>
            <person name="Ma J."/>
        </authorList>
    </citation>
    <scope>NUCLEOTIDE SEQUENCE [LARGE SCALE GENOMIC DNA]</scope>
    <source>
        <strain evidence="3">JCM 15309</strain>
    </source>
</reference>
<evidence type="ECO:0008006" key="4">
    <source>
        <dbReference type="Google" id="ProtNLM"/>
    </source>
</evidence>
<keyword evidence="1" id="KW-1133">Transmembrane helix</keyword>
<dbReference type="EMBL" id="BAAAPB010000004">
    <property type="protein sequence ID" value="GAA1969441.1"/>
    <property type="molecule type" value="Genomic_DNA"/>
</dbReference>
<evidence type="ECO:0000313" key="3">
    <source>
        <dbReference type="Proteomes" id="UP001500571"/>
    </source>
</evidence>
<keyword evidence="3" id="KW-1185">Reference proteome</keyword>
<dbReference type="RefSeq" id="WP_344046575.1">
    <property type="nucleotide sequence ID" value="NZ_BAAAPB010000004.1"/>
</dbReference>
<organism evidence="2 3">
    <name type="scientific">Nocardioides panacihumi</name>
    <dbReference type="NCBI Taxonomy" id="400774"/>
    <lineage>
        <taxon>Bacteria</taxon>
        <taxon>Bacillati</taxon>
        <taxon>Actinomycetota</taxon>
        <taxon>Actinomycetes</taxon>
        <taxon>Propionibacteriales</taxon>
        <taxon>Nocardioidaceae</taxon>
        <taxon>Nocardioides</taxon>
    </lineage>
</organism>
<comment type="caution">
    <text evidence="2">The sequence shown here is derived from an EMBL/GenBank/DDBJ whole genome shotgun (WGS) entry which is preliminary data.</text>
</comment>
<proteinExistence type="predicted"/>
<name>A0ABP5CV46_9ACTN</name>
<gene>
    <name evidence="2" type="ORF">GCM10009798_32530</name>
</gene>
<feature type="transmembrane region" description="Helical" evidence="1">
    <location>
        <begin position="186"/>
        <end position="208"/>
    </location>
</feature>
<keyword evidence="1" id="KW-0472">Membrane</keyword>
<dbReference type="Proteomes" id="UP001500571">
    <property type="component" value="Unassembled WGS sequence"/>
</dbReference>
<protein>
    <recommendedName>
        <fullName evidence="4">Polysaccharide chain length determinant N-terminal domain-containing protein</fullName>
    </recommendedName>
</protein>
<keyword evidence="1" id="KW-0812">Transmembrane</keyword>
<sequence>MTTERLVRILLRRWYVVGLGLAITVLGMQQVRAQQGVFFSQVDVVFTAPPTRVAPNTIQANASGLVSIAGMVAAEVNKASNTPVTASAGATLAGQGVRDGYQVRLPSDGGQWSRNFDRPVLDVQAIGAEPEMVRQRVVTVVAEIDRVLAELQNADGIPAEDQVKTLSAPTSAQIFYRKGNTSRATAVTALLGFWLTVVLTVAADSVLVRRRRARVAVRRVDRVPVGAR</sequence>
<evidence type="ECO:0000256" key="1">
    <source>
        <dbReference type="SAM" id="Phobius"/>
    </source>
</evidence>